<dbReference type="SUPFAM" id="SSF56935">
    <property type="entry name" value="Porins"/>
    <property type="match status" value="1"/>
</dbReference>
<gene>
    <name evidence="11" type="ORF">RFM52_22580</name>
</gene>
<keyword evidence="5" id="KW-0732">Signal</keyword>
<dbReference type="Proteomes" id="UP001280156">
    <property type="component" value="Unassembled WGS sequence"/>
</dbReference>
<name>A0ABU4YM13_9HYPH</name>
<dbReference type="InterPro" id="IPR003684">
    <property type="entry name" value="Porin_alphabac"/>
</dbReference>
<evidence type="ECO:0000256" key="8">
    <source>
        <dbReference type="ARBA" id="ARBA00023136"/>
    </source>
</evidence>
<sequence>MKIFAFLASTCASVVTSQIPSYAETSVTPARFGYAAEDMNPAAPTTNKIEFAKICTEFGEGYFYIPGTDTCLRISGEVRADYRSYQPAPLNYSTTKPKAGRNSEQDAYDFRAEGRIKFDARTRTEYGLLRSFLQVNARVGRNSESEIGSTFVIDKAFLQLDGWTAGFAHTYFGIYDLDYAHSIFGPYYSSQSTVNLLAYTADFGRGFSATISIEDGGEHRTTVDPAIEIGGESLGYGGKRIPDLVDIVRLQQDWGQVAAFGALHEIRYAAPGYDTDRKWAAGASATIKIPSINGEFVAEGTYADGVMNYLGLSTPDASYVSASDAFATNKGWSLTGEVGAQLTPAIKAYLIGSFVNVDMAAGKDFSRLAVTGDVRYAMGKGCEIIGELGYLNQTLASSDSEDAWIGGVRLRRTY</sequence>
<protein>
    <recommendedName>
        <fullName evidence="10">Porin</fullName>
    </recommendedName>
</protein>
<keyword evidence="3 10" id="KW-1134">Transmembrane beta strand</keyword>
<keyword evidence="8 10" id="KW-0472">Membrane</keyword>
<evidence type="ECO:0000256" key="9">
    <source>
        <dbReference type="ARBA" id="ARBA00023237"/>
    </source>
</evidence>
<keyword evidence="2 10" id="KW-0813">Transport</keyword>
<comment type="subcellular location">
    <subcellularLocation>
        <location evidence="10">Cell outer membrane</location>
        <topology evidence="10">Multi-pass membrane protein</topology>
    </subcellularLocation>
</comment>
<dbReference type="RefSeq" id="WP_320293550.1">
    <property type="nucleotide sequence ID" value="NZ_JAVIIU010000001.1"/>
</dbReference>
<evidence type="ECO:0000256" key="1">
    <source>
        <dbReference type="ARBA" id="ARBA00009521"/>
    </source>
</evidence>
<proteinExistence type="inferred from homology"/>
<organism evidence="11 12">
    <name type="scientific">Mesorhizobium humile</name>
    <dbReference type="NCBI Taxonomy" id="3072313"/>
    <lineage>
        <taxon>Bacteria</taxon>
        <taxon>Pseudomonadati</taxon>
        <taxon>Pseudomonadota</taxon>
        <taxon>Alphaproteobacteria</taxon>
        <taxon>Hyphomicrobiales</taxon>
        <taxon>Phyllobacteriaceae</taxon>
        <taxon>Mesorhizobium</taxon>
    </lineage>
</organism>
<comment type="domain">
    <text evidence="10">Consists of 16-stranded beta-barrel sheets, with large surface-exposed loops, that form a transmembrane pore at the center of each barrel. The pore is partially ocluded by a peptide loop that folds into the pore lumen.</text>
</comment>
<evidence type="ECO:0000256" key="4">
    <source>
        <dbReference type="ARBA" id="ARBA00022692"/>
    </source>
</evidence>
<evidence type="ECO:0000313" key="12">
    <source>
        <dbReference type="Proteomes" id="UP001280156"/>
    </source>
</evidence>
<keyword evidence="7 10" id="KW-0626">Porin</keyword>
<reference evidence="11 12" key="1">
    <citation type="submission" date="2023-08" db="EMBL/GenBank/DDBJ databases">
        <title>Implementing the SeqCode for naming new Mesorhizobium species isolated from Vachellia karroo root nodules.</title>
        <authorList>
            <person name="Van Lill M."/>
        </authorList>
    </citation>
    <scope>NUCLEOTIDE SEQUENCE [LARGE SCALE GENOMIC DNA]</scope>
    <source>
        <strain evidence="11 12">VK2B</strain>
    </source>
</reference>
<dbReference type="EMBL" id="JAVIIV010000016">
    <property type="protein sequence ID" value="MDX8487969.1"/>
    <property type="molecule type" value="Genomic_DNA"/>
</dbReference>
<evidence type="ECO:0000256" key="2">
    <source>
        <dbReference type="ARBA" id="ARBA00022448"/>
    </source>
</evidence>
<comment type="function">
    <text evidence="10">Forms passive diffusion pores that allow small molecular weight hydrophilic materials across the outer membrane.</text>
</comment>
<dbReference type="Pfam" id="PF02530">
    <property type="entry name" value="Porin_2"/>
    <property type="match status" value="1"/>
</dbReference>
<keyword evidence="9 10" id="KW-0998">Cell outer membrane</keyword>
<comment type="caution">
    <text evidence="11">The sequence shown here is derived from an EMBL/GenBank/DDBJ whole genome shotgun (WGS) entry which is preliminary data.</text>
</comment>
<evidence type="ECO:0000313" key="11">
    <source>
        <dbReference type="EMBL" id="MDX8487969.1"/>
    </source>
</evidence>
<evidence type="ECO:0000256" key="3">
    <source>
        <dbReference type="ARBA" id="ARBA00022452"/>
    </source>
</evidence>
<evidence type="ECO:0000256" key="10">
    <source>
        <dbReference type="RuleBase" id="RU364005"/>
    </source>
</evidence>
<keyword evidence="12" id="KW-1185">Reference proteome</keyword>
<keyword evidence="4 10" id="KW-0812">Transmembrane</keyword>
<evidence type="ECO:0000256" key="5">
    <source>
        <dbReference type="ARBA" id="ARBA00022729"/>
    </source>
</evidence>
<accession>A0ABU4YM13</accession>
<evidence type="ECO:0000256" key="7">
    <source>
        <dbReference type="ARBA" id="ARBA00023114"/>
    </source>
</evidence>
<comment type="similarity">
    <text evidence="1 10">Belongs to the alphaproteobacteria porin family.</text>
</comment>
<evidence type="ECO:0000256" key="6">
    <source>
        <dbReference type="ARBA" id="ARBA00023065"/>
    </source>
</evidence>
<keyword evidence="6 10" id="KW-0406">Ion transport</keyword>